<dbReference type="Pfam" id="PF00078">
    <property type="entry name" value="RVT_1"/>
    <property type="match status" value="1"/>
</dbReference>
<organism evidence="3 4">
    <name type="scientific">Dendrobium nobile</name>
    <name type="common">Orchid</name>
    <dbReference type="NCBI Taxonomy" id="94219"/>
    <lineage>
        <taxon>Eukaryota</taxon>
        <taxon>Viridiplantae</taxon>
        <taxon>Streptophyta</taxon>
        <taxon>Embryophyta</taxon>
        <taxon>Tracheophyta</taxon>
        <taxon>Spermatophyta</taxon>
        <taxon>Magnoliopsida</taxon>
        <taxon>Liliopsida</taxon>
        <taxon>Asparagales</taxon>
        <taxon>Orchidaceae</taxon>
        <taxon>Epidendroideae</taxon>
        <taxon>Malaxideae</taxon>
        <taxon>Dendrobiinae</taxon>
        <taxon>Dendrobium</taxon>
    </lineage>
</organism>
<keyword evidence="1" id="KW-1133">Transmembrane helix</keyword>
<evidence type="ECO:0000313" key="3">
    <source>
        <dbReference type="EMBL" id="KAI0498496.1"/>
    </source>
</evidence>
<keyword evidence="1" id="KW-0812">Transmembrane</keyword>
<evidence type="ECO:0000259" key="2">
    <source>
        <dbReference type="Pfam" id="PF00078"/>
    </source>
</evidence>
<evidence type="ECO:0000256" key="1">
    <source>
        <dbReference type="SAM" id="Phobius"/>
    </source>
</evidence>
<comment type="caution">
    <text evidence="3">The sequence shown here is derived from an EMBL/GenBank/DDBJ whole genome shotgun (WGS) entry which is preliminary data.</text>
</comment>
<dbReference type="PANTHER" id="PTHR31635">
    <property type="entry name" value="REVERSE TRANSCRIPTASE DOMAIN-CONTAINING PROTEIN-RELATED"/>
    <property type="match status" value="1"/>
</dbReference>
<dbReference type="AlphaFoldDB" id="A0A8T3APD0"/>
<proteinExistence type="predicted"/>
<dbReference type="SUPFAM" id="SSF56219">
    <property type="entry name" value="DNase I-like"/>
    <property type="match status" value="1"/>
</dbReference>
<keyword evidence="1" id="KW-0472">Membrane</keyword>
<feature type="transmembrane region" description="Helical" evidence="1">
    <location>
        <begin position="21"/>
        <end position="41"/>
    </location>
</feature>
<keyword evidence="4" id="KW-1185">Reference proteome</keyword>
<accession>A0A8T3APD0</accession>
<dbReference type="PANTHER" id="PTHR31635:SF196">
    <property type="entry name" value="REVERSE TRANSCRIPTASE DOMAIN-CONTAINING PROTEIN-RELATED"/>
    <property type="match status" value="1"/>
</dbReference>
<protein>
    <recommendedName>
        <fullName evidence="2">Reverse transcriptase domain-containing protein</fullName>
    </recommendedName>
</protein>
<feature type="domain" description="Reverse transcriptase" evidence="2">
    <location>
        <begin position="475"/>
        <end position="571"/>
    </location>
</feature>
<name>A0A8T3APD0_DENNO</name>
<dbReference type="Proteomes" id="UP000829196">
    <property type="component" value="Unassembled WGS sequence"/>
</dbReference>
<dbReference type="OrthoDB" id="786283at2759"/>
<reference evidence="3" key="1">
    <citation type="journal article" date="2022" name="Front. Genet.">
        <title>Chromosome-Scale Assembly of the Dendrobium nobile Genome Provides Insights Into the Molecular Mechanism of the Biosynthesis of the Medicinal Active Ingredient of Dendrobium.</title>
        <authorList>
            <person name="Xu Q."/>
            <person name="Niu S.-C."/>
            <person name="Li K.-L."/>
            <person name="Zheng P.-J."/>
            <person name="Zhang X.-J."/>
            <person name="Jia Y."/>
            <person name="Liu Y."/>
            <person name="Niu Y.-X."/>
            <person name="Yu L.-H."/>
            <person name="Chen D.-F."/>
            <person name="Zhang G.-Q."/>
        </authorList>
    </citation>
    <scope>NUCLEOTIDE SEQUENCE</scope>
    <source>
        <tissue evidence="3">Leaf</tissue>
    </source>
</reference>
<gene>
    <name evidence="3" type="ORF">KFK09_019384</name>
</gene>
<dbReference type="Gene3D" id="3.60.10.10">
    <property type="entry name" value="Endonuclease/exonuclease/phosphatase"/>
    <property type="match status" value="1"/>
</dbReference>
<dbReference type="EMBL" id="JAGYWB010000014">
    <property type="protein sequence ID" value="KAI0498496.1"/>
    <property type="molecule type" value="Genomic_DNA"/>
</dbReference>
<sequence>METKMTSIDRKDVDDLIGKDWEYFHFPIIGLSGGILVLWNMKVVTFVVKETSSQMIVGDLSVPNLGIWKVGTVYGSRCCKGRESLWSQLGSCMEDSIPSIIGGEFNCVLNKEEKRGGKRFLFSKGPKDMKCFMTNFDFHDVGNIGPRFTWCNNKEGASRIWERLDRCILNSAALQKLPIAVFRHLARVASDHSPIAFKMDESVRIKSKTIKFEDTWKSYPAAKSIVYHSWKKNDFGAEGMILQRKINRTLKELYFWCKNKCKDLNMLKEKLKIKIVDLQNKEAVGVDWTAEDLSLLRSKIHELNVTLRRSSTWWNQRAKSRWHEEGDINSKLFHSFATVRRNGNRVNQIKDMHNEMQIEDDQIEKIFIQYFEAKWKSRECELSGWPVIYDNQKLNLEEAAALNEEFSVNELQQSVFQQGSNRSLGLDGLTSSFYRCYWNIVWEDLWNAIKFFLVSGCMRKDWKDTLIDIAKVKNPLIPSNYRPISLCQTNYKIAATILVNILKNYIPKLITEEQMAFIPGRSISKHCLLAQEIFYKLKISKSKKGLMALKLDMEQTYDSMGWLTLGQILKWINANKLQVIFGKAVRCPMKKKIAKVFGFKVVKEISYLGIKISLDRLKMVDFQELLSNVMDRLNAWGKKSLCMRGKITLITSSLFSMPNILITHSLVPKRVLYALEKLYRSFIWHKPDGSRSIHYVAWGDFCKLRSMGELGLQSPVMKSSSLRSKLAWNFMLKPETLFHRKIKAKYGNNVMNGTQKKATSMAWQVLVDGGRHLKSIIRWKVGVGDEINVLNDVWILDKCLNRWPTFVDCDSLDGVYVQQLILEGGHWNHSLLQEFFHPDLIILINQIQIDSGTEDRVELQSLCSGKIVSALSYEHMVRCKFNIEDDGYCNWLQKLKLNKKVEMF</sequence>
<evidence type="ECO:0000313" key="4">
    <source>
        <dbReference type="Proteomes" id="UP000829196"/>
    </source>
</evidence>
<dbReference type="InterPro" id="IPR000477">
    <property type="entry name" value="RT_dom"/>
</dbReference>
<dbReference type="InterPro" id="IPR036691">
    <property type="entry name" value="Endo/exonu/phosph_ase_sf"/>
</dbReference>